<dbReference type="Proteomes" id="UP000826656">
    <property type="component" value="Unassembled WGS sequence"/>
</dbReference>
<protein>
    <submittedName>
        <fullName evidence="1">Uncharacterized protein</fullName>
    </submittedName>
</protein>
<proteinExistence type="predicted"/>
<accession>A0ABQ7WLG3</accession>
<evidence type="ECO:0000313" key="1">
    <source>
        <dbReference type="EMBL" id="KAH0781549.1"/>
    </source>
</evidence>
<reference evidence="1 2" key="1">
    <citation type="journal article" date="2021" name="bioRxiv">
        <title>Chromosome-scale and haplotype-resolved genome assembly of a tetraploid potato cultivar.</title>
        <authorList>
            <person name="Sun H."/>
            <person name="Jiao W.-B."/>
            <person name="Krause K."/>
            <person name="Campoy J.A."/>
            <person name="Goel M."/>
            <person name="Folz-Donahue K."/>
            <person name="Kukat C."/>
            <person name="Huettel B."/>
            <person name="Schneeberger K."/>
        </authorList>
    </citation>
    <scope>NUCLEOTIDE SEQUENCE [LARGE SCALE GENOMIC DNA]</scope>
    <source>
        <strain evidence="1">SolTubOtavaFocal</strain>
        <tissue evidence="1">Leaves</tissue>
    </source>
</reference>
<name>A0ABQ7WLG3_SOLTU</name>
<keyword evidence="2" id="KW-1185">Reference proteome</keyword>
<comment type="caution">
    <text evidence="1">The sequence shown here is derived from an EMBL/GenBank/DDBJ whole genome shotgun (WGS) entry which is preliminary data.</text>
</comment>
<sequence>MRKPFLESIAIMDGVPKNNKTWHTRVSNIGNLGFTFELSTEQQKREEEHNHEIAHVKTQMDLLTKLLLSGSS</sequence>
<organism evidence="1 2">
    <name type="scientific">Solanum tuberosum</name>
    <name type="common">Potato</name>
    <dbReference type="NCBI Taxonomy" id="4113"/>
    <lineage>
        <taxon>Eukaryota</taxon>
        <taxon>Viridiplantae</taxon>
        <taxon>Streptophyta</taxon>
        <taxon>Embryophyta</taxon>
        <taxon>Tracheophyta</taxon>
        <taxon>Spermatophyta</taxon>
        <taxon>Magnoliopsida</taxon>
        <taxon>eudicotyledons</taxon>
        <taxon>Gunneridae</taxon>
        <taxon>Pentapetalae</taxon>
        <taxon>asterids</taxon>
        <taxon>lamiids</taxon>
        <taxon>Solanales</taxon>
        <taxon>Solanaceae</taxon>
        <taxon>Solanoideae</taxon>
        <taxon>Solaneae</taxon>
        <taxon>Solanum</taxon>
    </lineage>
</organism>
<gene>
    <name evidence="1" type="ORF">KY290_001147</name>
</gene>
<evidence type="ECO:0000313" key="2">
    <source>
        <dbReference type="Proteomes" id="UP000826656"/>
    </source>
</evidence>
<dbReference type="EMBL" id="JAIVGD010000001">
    <property type="protein sequence ID" value="KAH0781549.1"/>
    <property type="molecule type" value="Genomic_DNA"/>
</dbReference>